<comment type="catalytic activity">
    <reaction evidence="1">
        <text>ATP + protein L-histidine = ADP + protein N-phospho-L-histidine.</text>
        <dbReference type="EC" id="2.7.13.3"/>
    </reaction>
</comment>
<dbReference type="InterPro" id="IPR003594">
    <property type="entry name" value="HATPase_dom"/>
</dbReference>
<sequence length="474" mass="52555">MRWRTKKWLNSLRIQVFLVFIAGSVLSIALIAIVAGVVLNTKGTFFARMDLTQAAQKMAHEITFDAAGTPTGFSPRITNGRIDFNWIFDNLDKDSGWRILNAQGQVALASTASPQLWQAMDAMPLEPGSFRFEHQGIAMRAATSAIVHNGHTWYFQLTISSRFMYLMYDAFALPFMVKGIGLFSVVLFFVFGPCLYITLRHTLAPLRTVAESAAAISPRSIHARLSTAHVPSEISPMVDSFNHVLQRLEQGYRAQQEFLGNAAHELKTPLSLIRAQIELTEADPEMRAALLSDVQYMSRQVQQLLMLAEASEQGNYQLAPTLVIEVVEEAAAYLDRMAEAAQVGLHLQITQARSTQWNADRSALFTLLKNLLENAIQHAPAHSSVDIEVHSDHISVRDYGPPIDTASLTRLSERFWRAPQRRDQGAGLGLPICLEIAQAHDWTLAIERAEPGLRVTLSLTPASARPSPPPHAEA</sequence>
<reference evidence="14 15" key="1">
    <citation type="submission" date="2019-04" db="EMBL/GenBank/DDBJ databases">
        <title>Lampropedia sp YIM MLB12 draf genome.</title>
        <authorList>
            <person name="Wang Y.-X."/>
        </authorList>
    </citation>
    <scope>NUCLEOTIDE SEQUENCE [LARGE SCALE GENOMIC DNA]</scope>
    <source>
        <strain evidence="14 15">YIM MLB12</strain>
    </source>
</reference>
<dbReference type="SUPFAM" id="SSF47384">
    <property type="entry name" value="Homodimeric domain of signal transducing histidine kinase"/>
    <property type="match status" value="1"/>
</dbReference>
<dbReference type="InterPro" id="IPR050428">
    <property type="entry name" value="TCS_sensor_his_kinase"/>
</dbReference>
<evidence type="ECO:0000256" key="3">
    <source>
        <dbReference type="ARBA" id="ARBA00012438"/>
    </source>
</evidence>
<keyword evidence="10 11" id="KW-0472">Membrane</keyword>
<dbReference type="InterPro" id="IPR003661">
    <property type="entry name" value="HisK_dim/P_dom"/>
</dbReference>
<evidence type="ECO:0000313" key="14">
    <source>
        <dbReference type="EMBL" id="THJ36023.1"/>
    </source>
</evidence>
<dbReference type="SMART" id="SM00387">
    <property type="entry name" value="HATPase_c"/>
    <property type="match status" value="1"/>
</dbReference>
<dbReference type="SMART" id="SM00304">
    <property type="entry name" value="HAMP"/>
    <property type="match status" value="1"/>
</dbReference>
<dbReference type="PROSITE" id="PS50109">
    <property type="entry name" value="HIS_KIN"/>
    <property type="match status" value="1"/>
</dbReference>
<dbReference type="RefSeq" id="WP_136404928.1">
    <property type="nucleotide sequence ID" value="NZ_JARXRQ010000008.1"/>
</dbReference>
<protein>
    <recommendedName>
        <fullName evidence="3">histidine kinase</fullName>
        <ecNumber evidence="3">2.7.13.3</ecNumber>
    </recommendedName>
</protein>
<evidence type="ECO:0000256" key="11">
    <source>
        <dbReference type="SAM" id="Phobius"/>
    </source>
</evidence>
<comment type="caution">
    <text evidence="14">The sequence shown here is derived from an EMBL/GenBank/DDBJ whole genome shotgun (WGS) entry which is preliminary data.</text>
</comment>
<dbReference type="EC" id="2.7.13.3" evidence="3"/>
<evidence type="ECO:0000259" key="13">
    <source>
        <dbReference type="PROSITE" id="PS50885"/>
    </source>
</evidence>
<feature type="transmembrane region" description="Helical" evidence="11">
    <location>
        <begin position="12"/>
        <end position="39"/>
    </location>
</feature>
<evidence type="ECO:0000256" key="9">
    <source>
        <dbReference type="ARBA" id="ARBA00023012"/>
    </source>
</evidence>
<comment type="subcellular location">
    <subcellularLocation>
        <location evidence="2">Membrane</location>
        <topology evidence="2">Multi-pass membrane protein</topology>
    </subcellularLocation>
</comment>
<dbReference type="EMBL" id="SSWX01000002">
    <property type="protein sequence ID" value="THJ36023.1"/>
    <property type="molecule type" value="Genomic_DNA"/>
</dbReference>
<dbReference type="SUPFAM" id="SSF55874">
    <property type="entry name" value="ATPase domain of HSP90 chaperone/DNA topoisomerase II/histidine kinase"/>
    <property type="match status" value="1"/>
</dbReference>
<dbReference type="GO" id="GO:0005886">
    <property type="term" value="C:plasma membrane"/>
    <property type="evidence" value="ECO:0007669"/>
    <property type="project" value="TreeGrafter"/>
</dbReference>
<evidence type="ECO:0000256" key="7">
    <source>
        <dbReference type="ARBA" id="ARBA00022777"/>
    </source>
</evidence>
<dbReference type="AlphaFoldDB" id="A0A4S5BX57"/>
<dbReference type="PANTHER" id="PTHR45436">
    <property type="entry name" value="SENSOR HISTIDINE KINASE YKOH"/>
    <property type="match status" value="1"/>
</dbReference>
<dbReference type="PROSITE" id="PS50885">
    <property type="entry name" value="HAMP"/>
    <property type="match status" value="1"/>
</dbReference>
<dbReference type="Gene3D" id="3.30.565.10">
    <property type="entry name" value="Histidine kinase-like ATPase, C-terminal domain"/>
    <property type="match status" value="1"/>
</dbReference>
<dbReference type="Gene3D" id="1.10.287.130">
    <property type="match status" value="1"/>
</dbReference>
<dbReference type="Pfam" id="PF02518">
    <property type="entry name" value="HATPase_c"/>
    <property type="match status" value="1"/>
</dbReference>
<evidence type="ECO:0000256" key="8">
    <source>
        <dbReference type="ARBA" id="ARBA00022989"/>
    </source>
</evidence>
<dbReference type="InterPro" id="IPR005467">
    <property type="entry name" value="His_kinase_dom"/>
</dbReference>
<evidence type="ECO:0000256" key="4">
    <source>
        <dbReference type="ARBA" id="ARBA00022553"/>
    </source>
</evidence>
<feature type="domain" description="Histidine kinase" evidence="12">
    <location>
        <begin position="261"/>
        <end position="463"/>
    </location>
</feature>
<accession>A0A4S5BX57</accession>
<dbReference type="Pfam" id="PF00512">
    <property type="entry name" value="HisKA"/>
    <property type="match status" value="1"/>
</dbReference>
<evidence type="ECO:0000256" key="1">
    <source>
        <dbReference type="ARBA" id="ARBA00000085"/>
    </source>
</evidence>
<feature type="domain" description="HAMP" evidence="13">
    <location>
        <begin position="200"/>
        <end position="253"/>
    </location>
</feature>
<dbReference type="Pfam" id="PF00672">
    <property type="entry name" value="HAMP"/>
    <property type="match status" value="1"/>
</dbReference>
<evidence type="ECO:0000256" key="5">
    <source>
        <dbReference type="ARBA" id="ARBA00022679"/>
    </source>
</evidence>
<dbReference type="InterPro" id="IPR003660">
    <property type="entry name" value="HAMP_dom"/>
</dbReference>
<evidence type="ECO:0000256" key="2">
    <source>
        <dbReference type="ARBA" id="ARBA00004141"/>
    </source>
</evidence>
<dbReference type="GO" id="GO:0000155">
    <property type="term" value="F:phosphorelay sensor kinase activity"/>
    <property type="evidence" value="ECO:0007669"/>
    <property type="project" value="InterPro"/>
</dbReference>
<name>A0A4S5BX57_9BURK</name>
<evidence type="ECO:0000259" key="12">
    <source>
        <dbReference type="PROSITE" id="PS50109"/>
    </source>
</evidence>
<keyword evidence="4" id="KW-0597">Phosphoprotein</keyword>
<evidence type="ECO:0000313" key="15">
    <source>
        <dbReference type="Proteomes" id="UP000306236"/>
    </source>
</evidence>
<evidence type="ECO:0000256" key="6">
    <source>
        <dbReference type="ARBA" id="ARBA00022692"/>
    </source>
</evidence>
<dbReference type="OrthoDB" id="9809567at2"/>
<keyword evidence="9" id="KW-0902">Two-component regulatory system</keyword>
<dbReference type="InterPro" id="IPR036890">
    <property type="entry name" value="HATPase_C_sf"/>
</dbReference>
<evidence type="ECO:0000256" key="10">
    <source>
        <dbReference type="ARBA" id="ARBA00023136"/>
    </source>
</evidence>
<dbReference type="InterPro" id="IPR036097">
    <property type="entry name" value="HisK_dim/P_sf"/>
</dbReference>
<gene>
    <name evidence="14" type="ORF">E8K88_01740</name>
</gene>
<dbReference type="CDD" id="cd00082">
    <property type="entry name" value="HisKA"/>
    <property type="match status" value="1"/>
</dbReference>
<organism evidence="14 15">
    <name type="scientific">Lampropedia aestuarii</name>
    <dbReference type="NCBI Taxonomy" id="2562762"/>
    <lineage>
        <taxon>Bacteria</taxon>
        <taxon>Pseudomonadati</taxon>
        <taxon>Pseudomonadota</taxon>
        <taxon>Betaproteobacteria</taxon>
        <taxon>Burkholderiales</taxon>
        <taxon>Comamonadaceae</taxon>
        <taxon>Lampropedia</taxon>
    </lineage>
</organism>
<dbReference type="PANTHER" id="PTHR45436:SF15">
    <property type="entry name" value="SENSOR HISTIDINE KINASE CUSS"/>
    <property type="match status" value="1"/>
</dbReference>
<keyword evidence="8 11" id="KW-1133">Transmembrane helix</keyword>
<keyword evidence="6 11" id="KW-0812">Transmembrane</keyword>
<dbReference type="Proteomes" id="UP000306236">
    <property type="component" value="Unassembled WGS sequence"/>
</dbReference>
<feature type="transmembrane region" description="Helical" evidence="11">
    <location>
        <begin position="171"/>
        <end position="197"/>
    </location>
</feature>
<keyword evidence="5" id="KW-0808">Transferase</keyword>
<keyword evidence="7 14" id="KW-0418">Kinase</keyword>
<proteinExistence type="predicted"/>
<keyword evidence="15" id="KW-1185">Reference proteome</keyword>
<dbReference type="SMART" id="SM00388">
    <property type="entry name" value="HisKA"/>
    <property type="match status" value="1"/>
</dbReference>